<sequence length="201" mass="19927">MTALAITLTGLTAVGAVLAVTGAWASRKEEEVFGVSVSVVGATARIAAAAVDSAGLAAADACPVPVDSALGPGSDRVAEISVADVPEPAEVDLFFFFFFGGSFASEAVPAFEVGSVLSVGPEVVAPGVPAAVVPVPVPEPSALPDEDVADPDGAGEPPSAAATPAPVSRPADTPAVNRPALTHLDDCRTPDSPSHTHLTRS</sequence>
<reference evidence="2 3" key="1">
    <citation type="submission" date="2020-07" db="EMBL/GenBank/DDBJ databases">
        <title>Draft genome sequence of four isobutane-metabolizing strains capable of cometabolically degrading diverse ether contaminants.</title>
        <authorList>
            <person name="Chen W."/>
            <person name="Faulkner N."/>
            <person name="Smith C."/>
            <person name="Hyman M."/>
        </authorList>
    </citation>
    <scope>NUCLEOTIDE SEQUENCE [LARGE SCALE GENOMIC DNA]</scope>
    <source>
        <strain evidence="2 3">2A</strain>
    </source>
</reference>
<evidence type="ECO:0000313" key="3">
    <source>
        <dbReference type="Proteomes" id="UP000515498"/>
    </source>
</evidence>
<feature type="compositionally biased region" description="Low complexity" evidence="1">
    <location>
        <begin position="157"/>
        <end position="171"/>
    </location>
</feature>
<dbReference type="Proteomes" id="UP000515498">
    <property type="component" value="Chromosome"/>
</dbReference>
<protein>
    <submittedName>
        <fullName evidence="2">Uncharacterized protein</fullName>
    </submittedName>
</protein>
<dbReference type="KEGG" id="mflu:HZU40_01445"/>
<accession>A0A7G8PFG5</accession>
<feature type="region of interest" description="Disordered" evidence="1">
    <location>
        <begin position="138"/>
        <end position="201"/>
    </location>
</feature>
<dbReference type="RefSeq" id="WP_187097269.1">
    <property type="nucleotide sequence ID" value="NZ_CP059894.1"/>
</dbReference>
<dbReference type="AlphaFoldDB" id="A0A7G8PFG5"/>
<gene>
    <name evidence="2" type="ORF">HZU40_01445</name>
</gene>
<dbReference type="EMBL" id="CP059894">
    <property type="protein sequence ID" value="QNJ93081.1"/>
    <property type="molecule type" value="Genomic_DNA"/>
</dbReference>
<proteinExistence type="predicted"/>
<feature type="compositionally biased region" description="Polar residues" evidence="1">
    <location>
        <begin position="191"/>
        <end position="201"/>
    </location>
</feature>
<evidence type="ECO:0000256" key="1">
    <source>
        <dbReference type="SAM" id="MobiDB-lite"/>
    </source>
</evidence>
<evidence type="ECO:0000313" key="2">
    <source>
        <dbReference type="EMBL" id="QNJ93081.1"/>
    </source>
</evidence>
<name>A0A7G8PFG5_9MYCO</name>
<organism evidence="2 3">
    <name type="scientific">Mycolicibacterium fluoranthenivorans</name>
    <dbReference type="NCBI Taxonomy" id="258505"/>
    <lineage>
        <taxon>Bacteria</taxon>
        <taxon>Bacillati</taxon>
        <taxon>Actinomycetota</taxon>
        <taxon>Actinomycetes</taxon>
        <taxon>Mycobacteriales</taxon>
        <taxon>Mycobacteriaceae</taxon>
        <taxon>Mycolicibacterium</taxon>
    </lineage>
</organism>